<organism evidence="2 3">
    <name type="scientific">Oopsacas minuta</name>
    <dbReference type="NCBI Taxonomy" id="111878"/>
    <lineage>
        <taxon>Eukaryota</taxon>
        <taxon>Metazoa</taxon>
        <taxon>Porifera</taxon>
        <taxon>Hexactinellida</taxon>
        <taxon>Hexasterophora</taxon>
        <taxon>Lyssacinosida</taxon>
        <taxon>Leucopsacidae</taxon>
        <taxon>Oopsacas</taxon>
    </lineage>
</organism>
<dbReference type="Gene3D" id="1.25.10.10">
    <property type="entry name" value="Leucine-rich Repeat Variant"/>
    <property type="match status" value="1"/>
</dbReference>
<dbReference type="SUPFAM" id="SSF48371">
    <property type="entry name" value="ARM repeat"/>
    <property type="match status" value="1"/>
</dbReference>
<proteinExistence type="predicted"/>
<dbReference type="Gene3D" id="3.80.10.10">
    <property type="entry name" value="Ribonuclease Inhibitor"/>
    <property type="match status" value="1"/>
</dbReference>
<dbReference type="Pfam" id="PF22964">
    <property type="entry name" value="ZER1-like_2nd"/>
    <property type="match status" value="1"/>
</dbReference>
<protein>
    <submittedName>
        <fullName evidence="2">Protein zer-1-like</fullName>
    </submittedName>
</protein>
<gene>
    <name evidence="2" type="ORF">LOD99_1900</name>
</gene>
<dbReference type="EMBL" id="JAKMXF010000177">
    <property type="protein sequence ID" value="KAI6655758.1"/>
    <property type="molecule type" value="Genomic_DNA"/>
</dbReference>
<dbReference type="Proteomes" id="UP001165289">
    <property type="component" value="Unassembled WGS sequence"/>
</dbReference>
<dbReference type="InterPro" id="IPR032675">
    <property type="entry name" value="LRR_dom_sf"/>
</dbReference>
<name>A0AAV7K3I5_9METZ</name>
<sequence>MNWFVEEGTYNTYSVHQQRLLSLSECCISSLVSSIKCSYSECENINSVTLINDAISQVLNYFQSNLLKSGSDQPLLPHWISDKLLSHFIADENVPKECFNRLFSISFCSLSEVSLPIQNEPYILDRFSQLCTFALTSLNLSDCFIVTDSILQSFPNRTAVSLKILKLRNCQKFQRISSLNSFVNLTHLDLGENILDFEGLVPVEILCFALKSFPNLRSLDLHFTNFPDSFFEIRDYKTLLEIHYNSANDLYSNLQLRELILYTVTNFNAVDISHLILFYTALSKFTTLTHLDLSAWSALDEVPDVMISHMSHGLIFFGLYHTPLTQLKKSLSIDCNEIAGSANEEQILTTVQHYCHVYDYMALLYSDIFNFIVNKLLSFSTDTTVKLIRLILDPLDQYINVYACNNALGVESDTAMLLRCTACLYALLKRDLPSEVISHTMKSCVALFNEINIESILQQSGAYLATNTCLAICFLITDQNNSNLQINVNYFISKCIFAVIHKSCDYSWLLLSPNHHLYKLLNEMLRLFCNLVIHKDPEQKSFIGQKLGGIKTLMRLIALKFDQKESDDHIKRASSGLMSLTYHSLPNCLELSQKLHSDLLVKLIEEYSTENKLEIVDLVMASLENIAEFCLKDEKASVSYQMLSPVLAVLSNPHKYHQDAVACAISIPAYYALGAEMWNWEEKGEQALDLAVEAIHQIDYKTPRSYYLDTLEMLIDCLHARDARVALCALWVICNLIYKQPDIYIKLLGEKPIEKIRTISNSYPEDTQYHILAFEILLLYDITKKCAQRVIL</sequence>
<reference evidence="2 3" key="1">
    <citation type="journal article" date="2023" name="BMC Biol.">
        <title>The compact genome of the sponge Oopsacas minuta (Hexactinellida) is lacking key metazoan core genes.</title>
        <authorList>
            <person name="Santini S."/>
            <person name="Schenkelaars Q."/>
            <person name="Jourda C."/>
            <person name="Duchesne M."/>
            <person name="Belahbib H."/>
            <person name="Rocher C."/>
            <person name="Selva M."/>
            <person name="Riesgo A."/>
            <person name="Vervoort M."/>
            <person name="Leys S.P."/>
            <person name="Kodjabachian L."/>
            <person name="Le Bivic A."/>
            <person name="Borchiellini C."/>
            <person name="Claverie J.M."/>
            <person name="Renard E."/>
        </authorList>
    </citation>
    <scope>NUCLEOTIDE SEQUENCE [LARGE SCALE GENOMIC DNA]</scope>
    <source>
        <strain evidence="2">SPO-2</strain>
    </source>
</reference>
<dbReference type="SUPFAM" id="SSF52047">
    <property type="entry name" value="RNI-like"/>
    <property type="match status" value="1"/>
</dbReference>
<evidence type="ECO:0000313" key="2">
    <source>
        <dbReference type="EMBL" id="KAI6655758.1"/>
    </source>
</evidence>
<keyword evidence="3" id="KW-1185">Reference proteome</keyword>
<dbReference type="InterPro" id="IPR011989">
    <property type="entry name" value="ARM-like"/>
</dbReference>
<feature type="domain" description="Protein zer-1 homolog-like C-terminal" evidence="1">
    <location>
        <begin position="412"/>
        <end position="777"/>
    </location>
</feature>
<evidence type="ECO:0000259" key="1">
    <source>
        <dbReference type="Pfam" id="PF22964"/>
    </source>
</evidence>
<dbReference type="InterPro" id="IPR055142">
    <property type="entry name" value="ZER1-like_C"/>
</dbReference>
<evidence type="ECO:0000313" key="3">
    <source>
        <dbReference type="Proteomes" id="UP001165289"/>
    </source>
</evidence>
<dbReference type="AlphaFoldDB" id="A0AAV7K3I5"/>
<dbReference type="InterPro" id="IPR016024">
    <property type="entry name" value="ARM-type_fold"/>
</dbReference>
<comment type="caution">
    <text evidence="2">The sequence shown here is derived from an EMBL/GenBank/DDBJ whole genome shotgun (WGS) entry which is preliminary data.</text>
</comment>
<accession>A0AAV7K3I5</accession>